<evidence type="ECO:0000313" key="4">
    <source>
        <dbReference type="EMBL" id="KIC73589.1"/>
    </source>
</evidence>
<dbReference type="SUPFAM" id="SSF48065">
    <property type="entry name" value="DBL homology domain (DH-domain)"/>
    <property type="match status" value="1"/>
</dbReference>
<feature type="compositionally biased region" description="Low complexity" evidence="2">
    <location>
        <begin position="32"/>
        <end position="47"/>
    </location>
</feature>
<proteinExistence type="predicted"/>
<feature type="domain" description="DH" evidence="3">
    <location>
        <begin position="148"/>
        <end position="338"/>
    </location>
</feature>
<keyword evidence="1" id="KW-0175">Coiled coil</keyword>
<dbReference type="RefSeq" id="WP_039356534.1">
    <property type="nucleotide sequence ID" value="NZ_JSAN01000026.1"/>
</dbReference>
<name>A0A0C1H891_9BACT</name>
<dbReference type="EMBL" id="JSAN01000026">
    <property type="protein sequence ID" value="KIC73589.1"/>
    <property type="molecule type" value="Genomic_DNA"/>
</dbReference>
<dbReference type="Gene3D" id="1.20.900.10">
    <property type="entry name" value="Dbl homology (DH) domain"/>
    <property type="match status" value="1"/>
</dbReference>
<comment type="caution">
    <text evidence="4">The sequence shown here is derived from an EMBL/GenBank/DDBJ whole genome shotgun (WGS) entry which is preliminary data.</text>
</comment>
<feature type="compositionally biased region" description="Polar residues" evidence="2">
    <location>
        <begin position="1"/>
        <end position="26"/>
    </location>
</feature>
<organism evidence="4 5">
    <name type="scientific">Candidatus Protochlamydia amoebophila</name>
    <dbReference type="NCBI Taxonomy" id="362787"/>
    <lineage>
        <taxon>Bacteria</taxon>
        <taxon>Pseudomonadati</taxon>
        <taxon>Chlamydiota</taxon>
        <taxon>Chlamydiia</taxon>
        <taxon>Parachlamydiales</taxon>
        <taxon>Parachlamydiaceae</taxon>
        <taxon>Candidatus Protochlamydia</taxon>
    </lineage>
</organism>
<evidence type="ECO:0000256" key="1">
    <source>
        <dbReference type="SAM" id="Coils"/>
    </source>
</evidence>
<sequence length="353" mass="40282">MHPSQEAKSLNLVENVNFDRASNPTGELQGRSVSSPSTHSSASLQQSRVKLVQEQIGDKIMPGLIRKDSNKEPVIEQISKSELENDSSPIHTRKARSDSLPIFFGSSIKKEKNIKNTPSSTCLQIIPIKKSEVEKTSPIIAIEEKNEAIASILLEIIETEQTFFGNLEKLENLREMIVHQGKFFKFLDKSEPQIKQVLENLLGEAHKLKLYSEFFIQALQHKSQTKSNFQTIIGILMGLNYQTFINIPHYYNRYLSCLRKLPSNKLKEKLNDKLKEELNNHFESIAVTMVQRLPRYELFIKSLIEKTEQDLNTYQKEYTDLKKALENVQLAVSKMNQNVTYSIALPSLSPSSS</sequence>
<dbReference type="Proteomes" id="UP000031465">
    <property type="component" value="Unassembled WGS sequence"/>
</dbReference>
<accession>A0A0C1H891</accession>
<evidence type="ECO:0000313" key="5">
    <source>
        <dbReference type="Proteomes" id="UP000031465"/>
    </source>
</evidence>
<feature type="region of interest" description="Disordered" evidence="2">
    <location>
        <begin position="1"/>
        <end position="48"/>
    </location>
</feature>
<dbReference type="Pfam" id="PF00621">
    <property type="entry name" value="RhoGEF"/>
    <property type="match status" value="1"/>
</dbReference>
<dbReference type="AlphaFoldDB" id="A0A0C1H891"/>
<dbReference type="GO" id="GO:0005085">
    <property type="term" value="F:guanyl-nucleotide exchange factor activity"/>
    <property type="evidence" value="ECO:0007669"/>
    <property type="project" value="InterPro"/>
</dbReference>
<protein>
    <recommendedName>
        <fullName evidence="3">DH domain-containing protein</fullName>
    </recommendedName>
</protein>
<dbReference type="InterPro" id="IPR035899">
    <property type="entry name" value="DBL_dom_sf"/>
</dbReference>
<feature type="coiled-coil region" evidence="1">
    <location>
        <begin position="304"/>
        <end position="338"/>
    </location>
</feature>
<dbReference type="PROSITE" id="PS50010">
    <property type="entry name" value="DH_2"/>
    <property type="match status" value="1"/>
</dbReference>
<evidence type="ECO:0000256" key="2">
    <source>
        <dbReference type="SAM" id="MobiDB-lite"/>
    </source>
</evidence>
<dbReference type="PATRIC" id="fig|362787.3.peg.353"/>
<dbReference type="InterPro" id="IPR000219">
    <property type="entry name" value="DH_dom"/>
</dbReference>
<evidence type="ECO:0000259" key="3">
    <source>
        <dbReference type="PROSITE" id="PS50010"/>
    </source>
</evidence>
<reference evidence="4 5" key="1">
    <citation type="journal article" date="2014" name="Mol. Biol. Evol.">
        <title>Massive expansion of Ubiquitination-related gene families within the Chlamydiae.</title>
        <authorList>
            <person name="Domman D."/>
            <person name="Collingro A."/>
            <person name="Lagkouvardos I."/>
            <person name="Gehre L."/>
            <person name="Weinmaier T."/>
            <person name="Rattei T."/>
            <person name="Subtil A."/>
            <person name="Horn M."/>
        </authorList>
    </citation>
    <scope>NUCLEOTIDE SEQUENCE [LARGE SCALE GENOMIC DNA]</scope>
    <source>
        <strain evidence="4 5">EI2</strain>
    </source>
</reference>
<gene>
    <name evidence="4" type="ORF">DB44_BC00170</name>
</gene>